<comment type="caution">
    <text evidence="9">The sequence shown here is derived from an EMBL/GenBank/DDBJ whole genome shotgun (WGS) entry which is preliminary data.</text>
</comment>
<dbReference type="InterPro" id="IPR036249">
    <property type="entry name" value="Thioredoxin-like_sf"/>
</dbReference>
<dbReference type="RefSeq" id="XP_062756651.1">
    <property type="nucleotide sequence ID" value="XM_062898515.1"/>
</dbReference>
<evidence type="ECO:0000256" key="7">
    <source>
        <dbReference type="RuleBase" id="RU366011"/>
    </source>
</evidence>
<dbReference type="GO" id="GO:0034599">
    <property type="term" value="P:cellular response to oxidative stress"/>
    <property type="evidence" value="ECO:0007669"/>
    <property type="project" value="InterPro"/>
</dbReference>
<keyword evidence="5 7" id="KW-0676">Redox-active center</keyword>
<evidence type="ECO:0000256" key="5">
    <source>
        <dbReference type="ARBA" id="ARBA00023284"/>
    </source>
</evidence>
<feature type="domain" description="Thioredoxin" evidence="8">
    <location>
        <begin position="6"/>
        <end position="170"/>
    </location>
</feature>
<dbReference type="PANTHER" id="PTHR10430:SF16">
    <property type="entry name" value="PEROXIREDOXIN-5, MITOCHONDRIAL"/>
    <property type="match status" value="1"/>
</dbReference>
<keyword evidence="10" id="KW-1185">Reference proteome</keyword>
<evidence type="ECO:0000256" key="4">
    <source>
        <dbReference type="ARBA" id="ARBA00023002"/>
    </source>
</evidence>
<feature type="active site" description="Cysteine sulfenic acid (-SOH) intermediate" evidence="6">
    <location>
        <position position="64"/>
    </location>
</feature>
<dbReference type="Gene3D" id="3.40.30.10">
    <property type="entry name" value="Glutaredoxin"/>
    <property type="match status" value="1"/>
</dbReference>
<dbReference type="GeneID" id="87918420"/>
<comment type="function">
    <text evidence="7">Thiol-specific peroxidase that catalyzes the reduction of hydrogen peroxide and organic hydroperoxides to water and alcohols, respectively. Plays a role in cell protection against oxidative stress by detoxifying peroxides.</text>
</comment>
<gene>
    <name evidence="9" type="ORF">Triagg1_4144</name>
</gene>
<evidence type="ECO:0000313" key="9">
    <source>
        <dbReference type="EMBL" id="KAK4076541.1"/>
    </source>
</evidence>
<dbReference type="GO" id="GO:0008379">
    <property type="term" value="F:thioredoxin peroxidase activity"/>
    <property type="evidence" value="ECO:0007669"/>
    <property type="project" value="InterPro"/>
</dbReference>
<evidence type="ECO:0000259" key="8">
    <source>
        <dbReference type="PROSITE" id="PS51352"/>
    </source>
</evidence>
<name>A0AAE1M5Z3_9HYPO</name>
<dbReference type="Pfam" id="PF08534">
    <property type="entry name" value="Redoxin"/>
    <property type="match status" value="1"/>
</dbReference>
<dbReference type="GO" id="GO:0045454">
    <property type="term" value="P:cell redox homeostasis"/>
    <property type="evidence" value="ECO:0007669"/>
    <property type="project" value="TreeGrafter"/>
</dbReference>
<dbReference type="EMBL" id="JAWRVG010000013">
    <property type="protein sequence ID" value="KAK4076541.1"/>
    <property type="molecule type" value="Genomic_DNA"/>
</dbReference>
<proteinExistence type="inferred from homology"/>
<keyword evidence="3 7" id="KW-0049">Antioxidant</keyword>
<evidence type="ECO:0000256" key="6">
    <source>
        <dbReference type="PIRSR" id="PIRSR637944-1"/>
    </source>
</evidence>
<dbReference type="InterPro" id="IPR037944">
    <property type="entry name" value="PRX5-like"/>
</dbReference>
<keyword evidence="4 7" id="KW-0560">Oxidoreductase</keyword>
<dbReference type="Proteomes" id="UP001273209">
    <property type="component" value="Unassembled WGS sequence"/>
</dbReference>
<dbReference type="PANTHER" id="PTHR10430">
    <property type="entry name" value="PEROXIREDOXIN"/>
    <property type="match status" value="1"/>
</dbReference>
<sequence length="170" mass="18298">MATAPTKVGSAFPANLIFSHIPAAADPGPITTSGSAPVPYNASEEFAHKKVVLFSVPGAFTRTCSNKHLPGFLDNIDNFKKKGVDIVACIAHNDAHVMNAWRKAFNVQSEDILFLSETDLGLSRQLDWTNGDRGARYALIIDNGIIVYAEQETERGAVTVSAAEAVLNRL</sequence>
<dbReference type="GO" id="GO:0005739">
    <property type="term" value="C:mitochondrion"/>
    <property type="evidence" value="ECO:0007669"/>
    <property type="project" value="TreeGrafter"/>
</dbReference>
<keyword evidence="2 7" id="KW-0575">Peroxidase</keyword>
<dbReference type="SUPFAM" id="SSF52833">
    <property type="entry name" value="Thioredoxin-like"/>
    <property type="match status" value="1"/>
</dbReference>
<accession>A0AAE1M5Z3</accession>
<organism evidence="9 10">
    <name type="scientific">Trichoderma aggressivum f. europaeum</name>
    <dbReference type="NCBI Taxonomy" id="173218"/>
    <lineage>
        <taxon>Eukaryota</taxon>
        <taxon>Fungi</taxon>
        <taxon>Dikarya</taxon>
        <taxon>Ascomycota</taxon>
        <taxon>Pezizomycotina</taxon>
        <taxon>Sordariomycetes</taxon>
        <taxon>Hypocreomycetidae</taxon>
        <taxon>Hypocreales</taxon>
        <taxon>Hypocreaceae</taxon>
        <taxon>Trichoderma</taxon>
    </lineage>
</organism>
<reference evidence="9" key="1">
    <citation type="submission" date="2023-11" db="EMBL/GenBank/DDBJ databases">
        <title>The genome sequences of three competitors of mushroom-forming fungi.</title>
        <authorList>
            <person name="Beijen E."/>
            <person name="Ohm R.A."/>
        </authorList>
    </citation>
    <scope>NUCLEOTIDE SEQUENCE</scope>
    <source>
        <strain evidence="9">CBS 100526</strain>
    </source>
</reference>
<dbReference type="PROSITE" id="PS51352">
    <property type="entry name" value="THIOREDOXIN_2"/>
    <property type="match status" value="1"/>
</dbReference>
<dbReference type="AlphaFoldDB" id="A0AAE1M5Z3"/>
<evidence type="ECO:0000256" key="2">
    <source>
        <dbReference type="ARBA" id="ARBA00022559"/>
    </source>
</evidence>
<comment type="similarity">
    <text evidence="1 7">Belongs to the peroxiredoxin family. Prx5 subfamily.</text>
</comment>
<dbReference type="InterPro" id="IPR013740">
    <property type="entry name" value="Redoxin"/>
</dbReference>
<dbReference type="InterPro" id="IPR013766">
    <property type="entry name" value="Thioredoxin_domain"/>
</dbReference>
<evidence type="ECO:0000313" key="10">
    <source>
        <dbReference type="Proteomes" id="UP001273209"/>
    </source>
</evidence>
<dbReference type="GO" id="GO:0005777">
    <property type="term" value="C:peroxisome"/>
    <property type="evidence" value="ECO:0007669"/>
    <property type="project" value="TreeGrafter"/>
</dbReference>
<evidence type="ECO:0000256" key="3">
    <source>
        <dbReference type="ARBA" id="ARBA00022862"/>
    </source>
</evidence>
<protein>
    <recommendedName>
        <fullName evidence="8">Thioredoxin domain-containing protein</fullName>
    </recommendedName>
</protein>
<dbReference type="CDD" id="cd03013">
    <property type="entry name" value="PRX5_like"/>
    <property type="match status" value="1"/>
</dbReference>
<dbReference type="GO" id="GO:0042744">
    <property type="term" value="P:hydrogen peroxide catabolic process"/>
    <property type="evidence" value="ECO:0007669"/>
    <property type="project" value="TreeGrafter"/>
</dbReference>
<evidence type="ECO:0000256" key="1">
    <source>
        <dbReference type="ARBA" id="ARBA00010505"/>
    </source>
</evidence>